<reference evidence="2" key="2">
    <citation type="journal article" date="2021" name="PeerJ">
        <title>Extensive microbial diversity within the chicken gut microbiome revealed by metagenomics and culture.</title>
        <authorList>
            <person name="Gilroy R."/>
            <person name="Ravi A."/>
            <person name="Getino M."/>
            <person name="Pursley I."/>
            <person name="Horton D.L."/>
            <person name="Alikhan N.F."/>
            <person name="Baker D."/>
            <person name="Gharbi K."/>
            <person name="Hall N."/>
            <person name="Watson M."/>
            <person name="Adriaenssens E.M."/>
            <person name="Foster-Nyarko E."/>
            <person name="Jarju S."/>
            <person name="Secka A."/>
            <person name="Antonio M."/>
            <person name="Oren A."/>
            <person name="Chaudhuri R.R."/>
            <person name="La Ragione R."/>
            <person name="Hildebrand F."/>
            <person name="Pallen M.J."/>
        </authorList>
    </citation>
    <scope>NUCLEOTIDE SEQUENCE</scope>
    <source>
        <strain evidence="2">CHK178-757</strain>
    </source>
</reference>
<protein>
    <submittedName>
        <fullName evidence="2">Uncharacterized protein</fullName>
    </submittedName>
</protein>
<evidence type="ECO:0000313" key="3">
    <source>
        <dbReference type="Proteomes" id="UP000823927"/>
    </source>
</evidence>
<reference evidence="2" key="1">
    <citation type="submission" date="2020-10" db="EMBL/GenBank/DDBJ databases">
        <authorList>
            <person name="Gilroy R."/>
        </authorList>
    </citation>
    <scope>NUCLEOTIDE SEQUENCE</scope>
    <source>
        <strain evidence="2">CHK178-757</strain>
    </source>
</reference>
<accession>A0A9D1F316</accession>
<evidence type="ECO:0000313" key="2">
    <source>
        <dbReference type="EMBL" id="HIS46594.1"/>
    </source>
</evidence>
<sequence>MIERIKIMAKNNTSGCKSCPKRYVSSGAREKHACQDVCVDPICGDPDVLTLLAPVVYDELGINLCRTMDISPPTGAVSSVSAQIIDIAQNQSESAQTTVAQINGRPNCYLVTLTNLSVTFRITFFDCAGRSLGTQMVTAAYLPSDSSADGYDAVDDDTNPSSVELEIFAPYGVSVDTQSGNTPVIQFVGFSADNNTMHQGLNMIAIPKILNMDLSSDTITIGLTIYVKSIYYSQYLIPHNGKAVVPKASIQPNDDTICMDFVCGDLLELSIKPLELGPPKCESYLKQACEEKCDCCTSTLAQQPVTGSDPQTPAPAESSLIPKAGPDNI</sequence>
<gene>
    <name evidence="2" type="ORF">IAB46_03365</name>
</gene>
<organism evidence="2 3">
    <name type="scientific">Candidatus Scybalocola faecigallinarum</name>
    <dbReference type="NCBI Taxonomy" id="2840941"/>
    <lineage>
        <taxon>Bacteria</taxon>
        <taxon>Bacillati</taxon>
        <taxon>Bacillota</taxon>
        <taxon>Clostridia</taxon>
        <taxon>Lachnospirales</taxon>
        <taxon>Lachnospiraceae</taxon>
        <taxon>Lachnospiraceae incertae sedis</taxon>
        <taxon>Candidatus Scybalocola (ex Gilroy et al. 2021)</taxon>
    </lineage>
</organism>
<dbReference type="Proteomes" id="UP000823927">
    <property type="component" value="Unassembled WGS sequence"/>
</dbReference>
<comment type="caution">
    <text evidence="2">The sequence shown here is derived from an EMBL/GenBank/DDBJ whole genome shotgun (WGS) entry which is preliminary data.</text>
</comment>
<dbReference type="AlphaFoldDB" id="A0A9D1F316"/>
<evidence type="ECO:0000256" key="1">
    <source>
        <dbReference type="SAM" id="MobiDB-lite"/>
    </source>
</evidence>
<dbReference type="EMBL" id="DVIT01000013">
    <property type="protein sequence ID" value="HIS46594.1"/>
    <property type="molecule type" value="Genomic_DNA"/>
</dbReference>
<name>A0A9D1F316_9FIRM</name>
<feature type="region of interest" description="Disordered" evidence="1">
    <location>
        <begin position="303"/>
        <end position="329"/>
    </location>
</feature>
<proteinExistence type="predicted"/>